<dbReference type="AlphaFoldDB" id="A0A8S3RYG2"/>
<accession>A0A8S3RYG2</accession>
<name>A0A8S3RYG2_MYTED</name>
<evidence type="ECO:0000313" key="1">
    <source>
        <dbReference type="EMBL" id="CAG2213351.1"/>
    </source>
</evidence>
<proteinExistence type="predicted"/>
<dbReference type="OrthoDB" id="6159959at2759"/>
<dbReference type="Proteomes" id="UP000683360">
    <property type="component" value="Unassembled WGS sequence"/>
</dbReference>
<comment type="caution">
    <text evidence="1">The sequence shown here is derived from an EMBL/GenBank/DDBJ whole genome shotgun (WGS) entry which is preliminary data.</text>
</comment>
<keyword evidence="2" id="KW-1185">Reference proteome</keyword>
<dbReference type="EMBL" id="CAJPWZ010001349">
    <property type="protein sequence ID" value="CAG2213351.1"/>
    <property type="molecule type" value="Genomic_DNA"/>
</dbReference>
<evidence type="ECO:0000313" key="2">
    <source>
        <dbReference type="Proteomes" id="UP000683360"/>
    </source>
</evidence>
<gene>
    <name evidence="1" type="ORF">MEDL_27301</name>
</gene>
<organism evidence="1 2">
    <name type="scientific">Mytilus edulis</name>
    <name type="common">Blue mussel</name>
    <dbReference type="NCBI Taxonomy" id="6550"/>
    <lineage>
        <taxon>Eukaryota</taxon>
        <taxon>Metazoa</taxon>
        <taxon>Spiralia</taxon>
        <taxon>Lophotrochozoa</taxon>
        <taxon>Mollusca</taxon>
        <taxon>Bivalvia</taxon>
        <taxon>Autobranchia</taxon>
        <taxon>Pteriomorphia</taxon>
        <taxon>Mytilida</taxon>
        <taxon>Mytiloidea</taxon>
        <taxon>Mytilidae</taxon>
        <taxon>Mytilinae</taxon>
        <taxon>Mytilus</taxon>
    </lineage>
</organism>
<reference evidence="1" key="1">
    <citation type="submission" date="2021-03" db="EMBL/GenBank/DDBJ databases">
        <authorList>
            <person name="Bekaert M."/>
        </authorList>
    </citation>
    <scope>NUCLEOTIDE SEQUENCE</scope>
</reference>
<protein>
    <submittedName>
        <fullName evidence="1">Uncharacterized protein</fullName>
    </submittedName>
</protein>
<sequence>MNYEANELHVKLLDGSINRAVAKYQPSDTIDFAILKLETTSGSLPICTGLRNRNDEFVPGQVFMEDEFTLNPETEVYKWGSTTNLTTGIYKETYEKIEHRDESYPSIVIRNDPNGSFCEPGDSGSLVCFTGYNSEVAACLLIGQDDKCRGTFPGHRIADGISLIKKERPKINHLFTN</sequence>